<dbReference type="SUPFAM" id="SSF109715">
    <property type="entry name" value="DEK C-terminal domain"/>
    <property type="match status" value="1"/>
</dbReference>
<feature type="compositionally biased region" description="Basic residues" evidence="1">
    <location>
        <begin position="226"/>
        <end position="244"/>
    </location>
</feature>
<feature type="domain" description="DEK-C" evidence="2">
    <location>
        <begin position="1"/>
        <end position="58"/>
    </location>
</feature>
<evidence type="ECO:0000256" key="1">
    <source>
        <dbReference type="SAM" id="MobiDB-lite"/>
    </source>
</evidence>
<feature type="compositionally biased region" description="Basic and acidic residues" evidence="1">
    <location>
        <begin position="213"/>
        <end position="225"/>
    </location>
</feature>
<evidence type="ECO:0000313" key="3">
    <source>
        <dbReference type="EMBL" id="GMI18883.1"/>
    </source>
</evidence>
<gene>
    <name evidence="3" type="ORF">TeGR_g8561</name>
</gene>
<accession>A0ABQ6M3D5</accession>
<protein>
    <recommendedName>
        <fullName evidence="2">DEK-C domain-containing protein</fullName>
    </recommendedName>
</protein>
<sequence>MPSDSALTALVTDAFSKITDVSTLSIKQFIAQLSSSLNGTDLSSKKPLIKSTLTDLLAARTAATSSSSPAKPKPAIPAAISAADHSGVYPLTVPQGLALPKGGNTSSLLVQFESSAIKSLDLGVNTAGAIGRMSAKEDHVELDIKGLNVLLRRYQGFILPTATCMFVKVDGKNTNLVVEGITDEVCTLRYSEDTMQKMKSSSAFEIVDDGEEDVGKKRKGDDKAKKVAAKKKKVDAKKKLGAKK</sequence>
<keyword evidence="4" id="KW-1185">Reference proteome</keyword>
<comment type="caution">
    <text evidence="3">The sequence shown here is derived from an EMBL/GenBank/DDBJ whole genome shotgun (WGS) entry which is preliminary data.</text>
</comment>
<evidence type="ECO:0000259" key="2">
    <source>
        <dbReference type="PROSITE" id="PS51998"/>
    </source>
</evidence>
<dbReference type="Proteomes" id="UP001165060">
    <property type="component" value="Unassembled WGS sequence"/>
</dbReference>
<name>A0ABQ6M3D5_9STRA</name>
<dbReference type="EMBL" id="BRYB01003640">
    <property type="protein sequence ID" value="GMI18883.1"/>
    <property type="molecule type" value="Genomic_DNA"/>
</dbReference>
<evidence type="ECO:0000313" key="4">
    <source>
        <dbReference type="Proteomes" id="UP001165060"/>
    </source>
</evidence>
<reference evidence="3 4" key="1">
    <citation type="journal article" date="2023" name="Commun. Biol.">
        <title>Genome analysis of Parmales, the sister group of diatoms, reveals the evolutionary specialization of diatoms from phago-mixotrophs to photoautotrophs.</title>
        <authorList>
            <person name="Ban H."/>
            <person name="Sato S."/>
            <person name="Yoshikawa S."/>
            <person name="Yamada K."/>
            <person name="Nakamura Y."/>
            <person name="Ichinomiya M."/>
            <person name="Sato N."/>
            <person name="Blanc-Mathieu R."/>
            <person name="Endo H."/>
            <person name="Kuwata A."/>
            <person name="Ogata H."/>
        </authorList>
    </citation>
    <scope>NUCLEOTIDE SEQUENCE [LARGE SCALE GENOMIC DNA]</scope>
</reference>
<dbReference type="InterPro" id="IPR014876">
    <property type="entry name" value="DEK_C"/>
</dbReference>
<organism evidence="3 4">
    <name type="scientific">Tetraparma gracilis</name>
    <dbReference type="NCBI Taxonomy" id="2962635"/>
    <lineage>
        <taxon>Eukaryota</taxon>
        <taxon>Sar</taxon>
        <taxon>Stramenopiles</taxon>
        <taxon>Ochrophyta</taxon>
        <taxon>Bolidophyceae</taxon>
        <taxon>Parmales</taxon>
        <taxon>Triparmaceae</taxon>
        <taxon>Tetraparma</taxon>
    </lineage>
</organism>
<proteinExistence type="predicted"/>
<dbReference type="Gene3D" id="1.10.10.60">
    <property type="entry name" value="Homeodomain-like"/>
    <property type="match status" value="1"/>
</dbReference>
<feature type="region of interest" description="Disordered" evidence="1">
    <location>
        <begin position="210"/>
        <end position="244"/>
    </location>
</feature>
<dbReference type="PROSITE" id="PS51998">
    <property type="entry name" value="DEK_C"/>
    <property type="match status" value="1"/>
</dbReference>